<dbReference type="InterPro" id="IPR023779">
    <property type="entry name" value="Chromodomain_CS"/>
</dbReference>
<dbReference type="Gene3D" id="2.40.50.40">
    <property type="match status" value="2"/>
</dbReference>
<sequence>MPYFNLHQFFFSEDWSVVDGHAASESESSDNYTPDHEVRNRPRPVPRPNARVPPVVPKLPKDPVPRKRLPTPSPQKLPSRIKKLESEESDEDDDDDYDDDDDDESNRKLCQKGCHDMYCMCICLDMLYSCIYKEESEDGTDSDDVIEPNYDVAGEYVEDDREGIEKVLYSRMGRPGEIGAITTIYAPDYEEMKKRGEPPPGEPSEVQYLIKWKGWSHLHNTWETEKSLVDQNVKGMKKLSNSMKRDQDIATWKKFALPEDVEYFNIQLQMNYDLFDEYKEVERIIAHTMVKNLDEKGDIVSQVDYLCKWQGLPYGESTWEDGGLISRFHQQIVDSYLNRQRSEKIPAKNAKVHRQRPKFVPIKRQPSFIGSAELILRDYQLDG</sequence>
<accession>A0A9W9ZNJ8</accession>
<dbReference type="GO" id="GO:0003678">
    <property type="term" value="F:DNA helicase activity"/>
    <property type="evidence" value="ECO:0007669"/>
    <property type="project" value="UniProtKB-EC"/>
</dbReference>
<evidence type="ECO:0000313" key="10">
    <source>
        <dbReference type="Proteomes" id="UP001163046"/>
    </source>
</evidence>
<dbReference type="PROSITE" id="PS50013">
    <property type="entry name" value="CHROMO_2"/>
    <property type="match status" value="2"/>
</dbReference>
<dbReference type="GO" id="GO:0016887">
    <property type="term" value="F:ATP hydrolysis activity"/>
    <property type="evidence" value="ECO:0007669"/>
    <property type="project" value="TreeGrafter"/>
</dbReference>
<feature type="region of interest" description="Disordered" evidence="7">
    <location>
        <begin position="21"/>
        <end position="106"/>
    </location>
</feature>
<dbReference type="OrthoDB" id="5857104at2759"/>
<evidence type="ECO:0000256" key="6">
    <source>
        <dbReference type="ARBA" id="ARBA00023242"/>
    </source>
</evidence>
<name>A0A9W9ZNJ8_9CNID</name>
<reference evidence="9" key="1">
    <citation type="submission" date="2023-01" db="EMBL/GenBank/DDBJ databases">
        <title>Genome assembly of the deep-sea coral Lophelia pertusa.</title>
        <authorList>
            <person name="Herrera S."/>
            <person name="Cordes E."/>
        </authorList>
    </citation>
    <scope>NUCLEOTIDE SEQUENCE</scope>
    <source>
        <strain evidence="9">USNM1676648</strain>
        <tissue evidence="9">Polyp</tissue>
    </source>
</reference>
<dbReference type="GO" id="GO:0034728">
    <property type="term" value="P:nucleosome organization"/>
    <property type="evidence" value="ECO:0007669"/>
    <property type="project" value="TreeGrafter"/>
</dbReference>
<dbReference type="PANTHER" id="PTHR45623:SF14">
    <property type="entry name" value="CHROMODOMAIN-HELICASE-DNA-BINDING PROTEIN 1"/>
    <property type="match status" value="1"/>
</dbReference>
<dbReference type="EMBL" id="MU825886">
    <property type="protein sequence ID" value="KAJ7384595.1"/>
    <property type="molecule type" value="Genomic_DNA"/>
</dbReference>
<evidence type="ECO:0000256" key="4">
    <source>
        <dbReference type="ARBA" id="ARBA00023015"/>
    </source>
</evidence>
<evidence type="ECO:0000256" key="7">
    <source>
        <dbReference type="SAM" id="MobiDB-lite"/>
    </source>
</evidence>
<evidence type="ECO:0000256" key="1">
    <source>
        <dbReference type="ARBA" id="ARBA00004123"/>
    </source>
</evidence>
<feature type="compositionally biased region" description="Acidic residues" evidence="7">
    <location>
        <begin position="87"/>
        <end position="104"/>
    </location>
</feature>
<comment type="subcellular location">
    <subcellularLocation>
        <location evidence="1">Nucleus</location>
    </subcellularLocation>
</comment>
<dbReference type="Pfam" id="PF00385">
    <property type="entry name" value="Chromo"/>
    <property type="match status" value="2"/>
</dbReference>
<dbReference type="FunFam" id="2.40.50.40:FF:000014">
    <property type="entry name" value="Chromodomain-helicase-DNA-binding protein 2 isoform 1"/>
    <property type="match status" value="1"/>
</dbReference>
<dbReference type="GO" id="GO:0042393">
    <property type="term" value="F:histone binding"/>
    <property type="evidence" value="ECO:0007669"/>
    <property type="project" value="TreeGrafter"/>
</dbReference>
<dbReference type="InterPro" id="IPR000953">
    <property type="entry name" value="Chromo/chromo_shadow_dom"/>
</dbReference>
<dbReference type="GO" id="GO:0003682">
    <property type="term" value="F:chromatin binding"/>
    <property type="evidence" value="ECO:0007669"/>
    <property type="project" value="TreeGrafter"/>
</dbReference>
<evidence type="ECO:0000256" key="2">
    <source>
        <dbReference type="ARBA" id="ARBA00022741"/>
    </source>
</evidence>
<keyword evidence="9" id="KW-0378">Hydrolase</keyword>
<dbReference type="GO" id="GO:0005524">
    <property type="term" value="F:ATP binding"/>
    <property type="evidence" value="ECO:0007669"/>
    <property type="project" value="UniProtKB-KW"/>
</dbReference>
<dbReference type="CDD" id="cd18666">
    <property type="entry name" value="CD1_tandem_CHD1-2_like"/>
    <property type="match status" value="1"/>
</dbReference>
<dbReference type="SMART" id="SM00298">
    <property type="entry name" value="CHROMO"/>
    <property type="match status" value="2"/>
</dbReference>
<feature type="domain" description="Chromo" evidence="8">
    <location>
        <begin position="279"/>
        <end position="348"/>
    </location>
</feature>
<proteinExistence type="predicted"/>
<keyword evidence="2" id="KW-0547">Nucleotide-binding</keyword>
<evidence type="ECO:0000256" key="3">
    <source>
        <dbReference type="ARBA" id="ARBA00022840"/>
    </source>
</evidence>
<feature type="domain" description="Chromo" evidence="8">
    <location>
        <begin position="162"/>
        <end position="254"/>
    </location>
</feature>
<dbReference type="GO" id="GO:0003677">
    <property type="term" value="F:DNA binding"/>
    <property type="evidence" value="ECO:0007669"/>
    <property type="project" value="TreeGrafter"/>
</dbReference>
<evidence type="ECO:0000313" key="9">
    <source>
        <dbReference type="EMBL" id="KAJ7384595.1"/>
    </source>
</evidence>
<dbReference type="InterPro" id="IPR023780">
    <property type="entry name" value="Chromo_domain"/>
</dbReference>
<dbReference type="PANTHER" id="PTHR45623">
    <property type="entry name" value="CHROMODOMAIN-HELICASE-DNA-BINDING PROTEIN 3-RELATED-RELATED"/>
    <property type="match status" value="1"/>
</dbReference>
<dbReference type="AlphaFoldDB" id="A0A9W9ZNJ8"/>
<comment type="caution">
    <text evidence="9">The sequence shown here is derived from an EMBL/GenBank/DDBJ whole genome shotgun (WGS) entry which is preliminary data.</text>
</comment>
<dbReference type="PROSITE" id="PS00598">
    <property type="entry name" value="CHROMO_1"/>
    <property type="match status" value="2"/>
</dbReference>
<keyword evidence="6" id="KW-0539">Nucleus</keyword>
<dbReference type="GO" id="GO:0140658">
    <property type="term" value="F:ATP-dependent chromatin remodeler activity"/>
    <property type="evidence" value="ECO:0007669"/>
    <property type="project" value="TreeGrafter"/>
</dbReference>
<dbReference type="SUPFAM" id="SSF54160">
    <property type="entry name" value="Chromo domain-like"/>
    <property type="match status" value="2"/>
</dbReference>
<keyword evidence="3" id="KW-0067">ATP-binding</keyword>
<dbReference type="GO" id="GO:0005634">
    <property type="term" value="C:nucleus"/>
    <property type="evidence" value="ECO:0007669"/>
    <property type="project" value="UniProtKB-SubCell"/>
</dbReference>
<keyword evidence="4" id="KW-0805">Transcription regulation</keyword>
<evidence type="ECO:0000256" key="5">
    <source>
        <dbReference type="ARBA" id="ARBA00023163"/>
    </source>
</evidence>
<dbReference type="EC" id="3.6.4.12" evidence="9"/>
<dbReference type="InterPro" id="IPR016197">
    <property type="entry name" value="Chromo-like_dom_sf"/>
</dbReference>
<evidence type="ECO:0000259" key="8">
    <source>
        <dbReference type="PROSITE" id="PS50013"/>
    </source>
</evidence>
<dbReference type="Proteomes" id="UP001163046">
    <property type="component" value="Unassembled WGS sequence"/>
</dbReference>
<protein>
    <submittedName>
        <fullName evidence="9">Transcriptional regulator</fullName>
        <ecNumber evidence="9">3.6.4.12</ecNumber>
    </submittedName>
</protein>
<organism evidence="9 10">
    <name type="scientific">Desmophyllum pertusum</name>
    <dbReference type="NCBI Taxonomy" id="174260"/>
    <lineage>
        <taxon>Eukaryota</taxon>
        <taxon>Metazoa</taxon>
        <taxon>Cnidaria</taxon>
        <taxon>Anthozoa</taxon>
        <taxon>Hexacorallia</taxon>
        <taxon>Scleractinia</taxon>
        <taxon>Caryophylliina</taxon>
        <taxon>Caryophylliidae</taxon>
        <taxon>Desmophyllum</taxon>
    </lineage>
</organism>
<dbReference type="GO" id="GO:0000785">
    <property type="term" value="C:chromatin"/>
    <property type="evidence" value="ECO:0007669"/>
    <property type="project" value="TreeGrafter"/>
</dbReference>
<keyword evidence="5" id="KW-0804">Transcription</keyword>
<gene>
    <name evidence="9" type="primary">CHD1_5</name>
    <name evidence="9" type="ORF">OS493_021227</name>
</gene>
<keyword evidence="10" id="KW-1185">Reference proteome</keyword>